<dbReference type="InterPro" id="IPR024527">
    <property type="entry name" value="Eisosome1"/>
</dbReference>
<keyword evidence="3" id="KW-1185">Reference proteome</keyword>
<reference evidence="2 3" key="1">
    <citation type="submission" date="2017-10" db="EMBL/GenBank/DDBJ databases">
        <title>Comparative genomics in systemic dimorphic fungi from Ajellomycetaceae.</title>
        <authorList>
            <person name="Munoz J.F."/>
            <person name="Mcewen J.G."/>
            <person name="Clay O.K."/>
            <person name="Cuomo C.A."/>
        </authorList>
    </citation>
    <scope>NUCLEOTIDE SEQUENCE [LARGE SCALE GENOMIC DNA]</scope>
    <source>
        <strain evidence="2 3">UAMH5409</strain>
    </source>
</reference>
<feature type="region of interest" description="Disordered" evidence="1">
    <location>
        <begin position="92"/>
        <end position="155"/>
    </location>
</feature>
<feature type="compositionally biased region" description="Polar residues" evidence="1">
    <location>
        <begin position="570"/>
        <end position="584"/>
    </location>
</feature>
<feature type="compositionally biased region" description="Basic residues" evidence="1">
    <location>
        <begin position="672"/>
        <end position="682"/>
    </location>
</feature>
<dbReference type="Proteomes" id="UP000223968">
    <property type="component" value="Unassembled WGS sequence"/>
</dbReference>
<comment type="caution">
    <text evidence="2">The sequence shown here is derived from an EMBL/GenBank/DDBJ whole genome shotgun (WGS) entry which is preliminary data.</text>
</comment>
<feature type="compositionally biased region" description="Basic and acidic residues" evidence="1">
    <location>
        <begin position="634"/>
        <end position="647"/>
    </location>
</feature>
<dbReference type="GO" id="GO:0070941">
    <property type="term" value="P:eisosome assembly"/>
    <property type="evidence" value="ECO:0007669"/>
    <property type="project" value="TreeGrafter"/>
</dbReference>
<dbReference type="PANTHER" id="PTHR28298">
    <property type="entry name" value="EISOSOME PROTEIN 1"/>
    <property type="match status" value="1"/>
</dbReference>
<feature type="region of interest" description="Disordered" evidence="1">
    <location>
        <begin position="1"/>
        <end position="47"/>
    </location>
</feature>
<name>A0A2B7X6A7_9EURO</name>
<dbReference type="Pfam" id="PF12757">
    <property type="entry name" value="Eisosome1"/>
    <property type="match status" value="1"/>
</dbReference>
<dbReference type="PANTHER" id="PTHR28298:SF1">
    <property type="entry name" value="EISOSOME PROTEIN 1"/>
    <property type="match status" value="1"/>
</dbReference>
<proteinExistence type="predicted"/>
<protein>
    <submittedName>
        <fullName evidence="2">Uncharacterized protein</fullName>
    </submittedName>
</protein>
<gene>
    <name evidence="2" type="ORF">AJ79_07086</name>
</gene>
<evidence type="ECO:0000313" key="2">
    <source>
        <dbReference type="EMBL" id="PGH04429.1"/>
    </source>
</evidence>
<organism evidence="2 3">
    <name type="scientific">Helicocarpus griseus UAMH5409</name>
    <dbReference type="NCBI Taxonomy" id="1447875"/>
    <lineage>
        <taxon>Eukaryota</taxon>
        <taxon>Fungi</taxon>
        <taxon>Dikarya</taxon>
        <taxon>Ascomycota</taxon>
        <taxon>Pezizomycotina</taxon>
        <taxon>Eurotiomycetes</taxon>
        <taxon>Eurotiomycetidae</taxon>
        <taxon>Onygenales</taxon>
        <taxon>Ajellomycetaceae</taxon>
        <taxon>Helicocarpus</taxon>
    </lineage>
</organism>
<sequence>MSAVATPQVRQPEYKGGHATSAAAHVTRSQRRGSRADDAGYSSSRGIINPYSYFYSPKLRPVDQNLAAAGAFASLYHAGSMAQDINKLDTEHPLREPTLGPSSSHAAYEAGKGQTSRDLQQQVRKPSGHRPGAKSAATGAISTSRGRAESAPMRSDLTHAVTAATTSQRYPSGSGALPEVPAPIFDIRKLHSAALANTQRKLYPEQIKGTDEHKKQQMLHASAETMAKQMYMVMPEVEADVSDRSRPKRSSTFAQPATLHDTAQRLVSERLAMMYDENQAFRDYYNAAIPPRSRGSVYMNLRRRASSESGLADIDQEQSRKIGSQMTDLRSKMARVDAEQRARDHDVLLKAAKRNSRMSLYDVDQRIFESTGRPPSYAIEKFVTRPLDDEEYAEEVEAIPIGGGQFVTQEDVERVAQRKRQPAIDDIMERLEEKRARALEQELDERERQRRSEIEREREEEARQVHRDVRESQRRTSREEKEKRKFLNRRSKDSGGLSFRRKSSKAQGKVPAKDETVPASGAIVDSSAQRRDDEIQDLTGVPEKQNSPPRSHVPAPSAGESSRSIRLVNQPDSSARQPSPGSNKSVEKTYPRPMSTAAPKTNGVSNAGAEPTGAPERKRSESAIALAGEGAELPSERREAPPSRTDARQWSTSTEGPAAAKERQRSSGSRPSSRKPKWHLRLFGRPARTSEAPGSFSVERDHAITQTPAPASAGDGTRVSAGSEAATEPLQTITSQQQTGSTPVGNQSKFRENL</sequence>
<dbReference type="STRING" id="1447875.A0A2B7X6A7"/>
<evidence type="ECO:0000256" key="1">
    <source>
        <dbReference type="SAM" id="MobiDB-lite"/>
    </source>
</evidence>
<dbReference type="AlphaFoldDB" id="A0A2B7X6A7"/>
<accession>A0A2B7X6A7</accession>
<feature type="compositionally biased region" description="Basic and acidic residues" evidence="1">
    <location>
        <begin position="438"/>
        <end position="493"/>
    </location>
</feature>
<feature type="compositionally biased region" description="Polar residues" evidence="1">
    <location>
        <begin position="113"/>
        <end position="124"/>
    </location>
</feature>
<dbReference type="EMBL" id="PDNB01000136">
    <property type="protein sequence ID" value="PGH04429.1"/>
    <property type="molecule type" value="Genomic_DNA"/>
</dbReference>
<evidence type="ECO:0000313" key="3">
    <source>
        <dbReference type="Proteomes" id="UP000223968"/>
    </source>
</evidence>
<dbReference type="OrthoDB" id="4070583at2759"/>
<feature type="compositionally biased region" description="Low complexity" evidence="1">
    <location>
        <begin position="731"/>
        <end position="742"/>
    </location>
</feature>
<feature type="region of interest" description="Disordered" evidence="1">
    <location>
        <begin position="438"/>
        <end position="754"/>
    </location>
</feature>